<reference evidence="1 2" key="1">
    <citation type="submission" date="2019-02" db="EMBL/GenBank/DDBJ databases">
        <title>Deep-cultivation of Planctomycetes and their phenomic and genomic characterization uncovers novel biology.</title>
        <authorList>
            <person name="Wiegand S."/>
            <person name="Jogler M."/>
            <person name="Boedeker C."/>
            <person name="Pinto D."/>
            <person name="Vollmers J."/>
            <person name="Rivas-Marin E."/>
            <person name="Kohn T."/>
            <person name="Peeters S.H."/>
            <person name="Heuer A."/>
            <person name="Rast P."/>
            <person name="Oberbeckmann S."/>
            <person name="Bunk B."/>
            <person name="Jeske O."/>
            <person name="Meyerdierks A."/>
            <person name="Storesund J.E."/>
            <person name="Kallscheuer N."/>
            <person name="Luecker S."/>
            <person name="Lage O.M."/>
            <person name="Pohl T."/>
            <person name="Merkel B.J."/>
            <person name="Hornburger P."/>
            <person name="Mueller R.-W."/>
            <person name="Bruemmer F."/>
            <person name="Labrenz M."/>
            <person name="Spormann A.M."/>
            <person name="Op den Camp H."/>
            <person name="Overmann J."/>
            <person name="Amann R."/>
            <person name="Jetten M.S.M."/>
            <person name="Mascher T."/>
            <person name="Medema M.H."/>
            <person name="Devos D.P."/>
            <person name="Kaster A.-K."/>
            <person name="Ovreas L."/>
            <person name="Rohde M."/>
            <person name="Galperin M.Y."/>
            <person name="Jogler C."/>
        </authorList>
    </citation>
    <scope>NUCLEOTIDE SEQUENCE [LARGE SCALE GENOMIC DNA]</scope>
    <source>
        <strain evidence="1 2">K22_7</strain>
    </source>
</reference>
<dbReference type="Proteomes" id="UP000318538">
    <property type="component" value="Chromosome"/>
</dbReference>
<dbReference type="AlphaFoldDB" id="A0A517NIY7"/>
<proteinExistence type="predicted"/>
<name>A0A517NIY7_9BACT</name>
<dbReference type="EMBL" id="CP036525">
    <property type="protein sequence ID" value="QDT07095.1"/>
    <property type="molecule type" value="Genomic_DNA"/>
</dbReference>
<keyword evidence="2" id="KW-1185">Reference proteome</keyword>
<gene>
    <name evidence="1" type="ORF">K227x_55200</name>
</gene>
<protein>
    <submittedName>
        <fullName evidence="1">Uncharacterized protein</fullName>
    </submittedName>
</protein>
<sequence length="496" mass="55406">MSAVWAFAAGRKFNRCKRTSGERVLPDQSVFLRRILGTTQSRSHQDGGINLLFTKATMKPGMRRNIARGTGTLFWAAVLAMAGWGLKSDQGSSSAPIAKTMAMHWLGAQDHVIAADPTGQLKVHDPVFYQDAEGGWSQIGYVESDSVAGDTGTSADSAATVAIAWNSRDIPPSACRLELYRSSGRLEDVIAVMLPDQQRQKMIDRIKVAMAQHGDQLTAAYLPLVQRSLQASLPVIEDEFRLSVGRHRDEVDSLLGRWNDQVLEDRLIPMARREILPIVRKHGEPQAEAIGRELWDKASLWRFGWRAVYDRSPLPKKDLLQEEWDRFVQEQAVPVFESHMDEIADAVQQIVIDVAGNPNIRSELSEVAGQIAADPETRDLVRTILKETFVENQQLRMVWTEIWTGDEARSAFDLTSDRLEPVARQIGDDLFGTREGGINPNFARVLRNQILGKDRRWIVARAVSPSDADATTDPPRITMATETMPYPIVHLADPKN</sequence>
<accession>A0A517NIY7</accession>
<evidence type="ECO:0000313" key="1">
    <source>
        <dbReference type="EMBL" id="QDT07095.1"/>
    </source>
</evidence>
<evidence type="ECO:0000313" key="2">
    <source>
        <dbReference type="Proteomes" id="UP000318538"/>
    </source>
</evidence>
<dbReference type="KEGG" id="rlc:K227x_55200"/>
<organism evidence="1 2">
    <name type="scientific">Rubripirellula lacrimiformis</name>
    <dbReference type="NCBI Taxonomy" id="1930273"/>
    <lineage>
        <taxon>Bacteria</taxon>
        <taxon>Pseudomonadati</taxon>
        <taxon>Planctomycetota</taxon>
        <taxon>Planctomycetia</taxon>
        <taxon>Pirellulales</taxon>
        <taxon>Pirellulaceae</taxon>
        <taxon>Rubripirellula</taxon>
    </lineage>
</organism>